<dbReference type="SUPFAM" id="SSF53244">
    <property type="entry name" value="MurD-like peptide ligases, peptide-binding domain"/>
    <property type="match status" value="1"/>
</dbReference>
<dbReference type="Pfam" id="PF08245">
    <property type="entry name" value="Mur_ligase_M"/>
    <property type="match status" value="1"/>
</dbReference>
<evidence type="ECO:0000256" key="18">
    <source>
        <dbReference type="ARBA" id="ARBA00079022"/>
    </source>
</evidence>
<protein>
    <recommendedName>
        <fullName evidence="6 19">UDP-N-acetylmuramate--L-alanine ligase</fullName>
        <ecNumber evidence="5 19">6.3.2.8</ecNumber>
    </recommendedName>
    <alternativeName>
        <fullName evidence="18 19">UDP-N-acetylmuramoyl-L-alanine synthetase</fullName>
    </alternativeName>
</protein>
<evidence type="ECO:0000256" key="12">
    <source>
        <dbReference type="ARBA" id="ARBA00022960"/>
    </source>
</evidence>
<evidence type="ECO:0000256" key="15">
    <source>
        <dbReference type="ARBA" id="ARBA00023316"/>
    </source>
</evidence>
<dbReference type="GO" id="GO:0005524">
    <property type="term" value="F:ATP binding"/>
    <property type="evidence" value="ECO:0007669"/>
    <property type="project" value="UniProtKB-UniRule"/>
</dbReference>
<keyword evidence="10 19" id="KW-0547">Nucleotide-binding</keyword>
<dbReference type="SUPFAM" id="SSF51984">
    <property type="entry name" value="MurCD N-terminal domain"/>
    <property type="match status" value="1"/>
</dbReference>
<dbReference type="InterPro" id="IPR013221">
    <property type="entry name" value="Mur_ligase_cen"/>
</dbReference>
<dbReference type="Gene3D" id="3.40.1190.10">
    <property type="entry name" value="Mur-like, catalytic domain"/>
    <property type="match status" value="1"/>
</dbReference>
<dbReference type="FunFam" id="3.40.50.720:FF:000046">
    <property type="entry name" value="UDP-N-acetylmuramate--L-alanine ligase"/>
    <property type="match status" value="1"/>
</dbReference>
<dbReference type="GO" id="GO:0005737">
    <property type="term" value="C:cytoplasm"/>
    <property type="evidence" value="ECO:0007669"/>
    <property type="project" value="UniProtKB-SubCell"/>
</dbReference>
<evidence type="ECO:0000256" key="1">
    <source>
        <dbReference type="ARBA" id="ARBA00003921"/>
    </source>
</evidence>
<dbReference type="EC" id="6.3.2.8" evidence="5 19"/>
<evidence type="ECO:0000259" key="20">
    <source>
        <dbReference type="Pfam" id="PF01225"/>
    </source>
</evidence>
<gene>
    <name evidence="19" type="primary">murC</name>
    <name evidence="23" type="ORF">CWE21_03395</name>
</gene>
<evidence type="ECO:0000259" key="21">
    <source>
        <dbReference type="Pfam" id="PF02875"/>
    </source>
</evidence>
<dbReference type="Proteomes" id="UP000286678">
    <property type="component" value="Unassembled WGS sequence"/>
</dbReference>
<dbReference type="FunFam" id="3.40.1190.10:FF:000001">
    <property type="entry name" value="UDP-N-acetylmuramate--L-alanine ligase"/>
    <property type="match status" value="1"/>
</dbReference>
<dbReference type="PANTHER" id="PTHR43445">
    <property type="entry name" value="UDP-N-ACETYLMURAMATE--L-ALANINE LIGASE-RELATED"/>
    <property type="match status" value="1"/>
</dbReference>
<evidence type="ECO:0000256" key="19">
    <source>
        <dbReference type="HAMAP-Rule" id="MF_00046"/>
    </source>
</evidence>
<feature type="domain" description="Mur ligase C-terminal" evidence="21">
    <location>
        <begin position="346"/>
        <end position="468"/>
    </location>
</feature>
<dbReference type="Gene3D" id="3.90.190.20">
    <property type="entry name" value="Mur ligase, C-terminal domain"/>
    <property type="match status" value="1"/>
</dbReference>
<feature type="domain" description="Mur ligase N-terminal catalytic" evidence="20">
    <location>
        <begin position="24"/>
        <end position="122"/>
    </location>
</feature>
<keyword evidence="9 19" id="KW-0132">Cell division</keyword>
<dbReference type="InterPro" id="IPR004101">
    <property type="entry name" value="Mur_ligase_C"/>
</dbReference>
<accession>A0A432XNF6</accession>
<evidence type="ECO:0000256" key="9">
    <source>
        <dbReference type="ARBA" id="ARBA00022618"/>
    </source>
</evidence>
<dbReference type="Pfam" id="PF01225">
    <property type="entry name" value="Mur_ligase"/>
    <property type="match status" value="1"/>
</dbReference>
<reference evidence="24" key="1">
    <citation type="journal article" date="2018" name="Front. Microbiol.">
        <title>Genome-Based Analysis Reveals the Taxonomy and Diversity of the Family Idiomarinaceae.</title>
        <authorList>
            <person name="Liu Y."/>
            <person name="Lai Q."/>
            <person name="Shao Z."/>
        </authorList>
    </citation>
    <scope>NUCLEOTIDE SEQUENCE [LARGE SCALE GENOMIC DNA]</scope>
    <source>
        <strain evidence="24">SW15</strain>
    </source>
</reference>
<proteinExistence type="inferred from homology"/>
<dbReference type="EMBL" id="PIPT01000002">
    <property type="protein sequence ID" value="RUO50181.1"/>
    <property type="molecule type" value="Genomic_DNA"/>
</dbReference>
<dbReference type="GO" id="GO:0051301">
    <property type="term" value="P:cell division"/>
    <property type="evidence" value="ECO:0007669"/>
    <property type="project" value="UniProtKB-KW"/>
</dbReference>
<comment type="subcellular location">
    <subcellularLocation>
        <location evidence="2 19">Cytoplasm</location>
    </subcellularLocation>
</comment>
<dbReference type="OrthoDB" id="9804126at2"/>
<comment type="pathway">
    <text evidence="17">Glycan biosynthesis.</text>
</comment>
<evidence type="ECO:0000256" key="5">
    <source>
        <dbReference type="ARBA" id="ARBA00012211"/>
    </source>
</evidence>
<evidence type="ECO:0000256" key="16">
    <source>
        <dbReference type="ARBA" id="ARBA00047833"/>
    </source>
</evidence>
<comment type="pathway">
    <text evidence="3 19">Cell wall biogenesis; peptidoglycan biosynthesis.</text>
</comment>
<evidence type="ECO:0000256" key="13">
    <source>
        <dbReference type="ARBA" id="ARBA00022984"/>
    </source>
</evidence>
<keyword evidence="11 19" id="KW-0067">ATP-binding</keyword>
<evidence type="ECO:0000256" key="11">
    <source>
        <dbReference type="ARBA" id="ARBA00022840"/>
    </source>
</evidence>
<dbReference type="SUPFAM" id="SSF53623">
    <property type="entry name" value="MurD-like peptide ligases, catalytic domain"/>
    <property type="match status" value="1"/>
</dbReference>
<name>A0A432XNF6_9GAMM</name>
<dbReference type="RefSeq" id="WP_126833070.1">
    <property type="nucleotide sequence ID" value="NZ_PIPT01000002.1"/>
</dbReference>
<evidence type="ECO:0000256" key="8">
    <source>
        <dbReference type="ARBA" id="ARBA00022598"/>
    </source>
</evidence>
<dbReference type="PANTHER" id="PTHR43445:SF3">
    <property type="entry name" value="UDP-N-ACETYLMURAMATE--L-ALANINE LIGASE"/>
    <property type="match status" value="1"/>
</dbReference>
<dbReference type="Gene3D" id="3.40.50.720">
    <property type="entry name" value="NAD(P)-binding Rossmann-like Domain"/>
    <property type="match status" value="1"/>
</dbReference>
<dbReference type="Pfam" id="PF02875">
    <property type="entry name" value="Mur_ligase_C"/>
    <property type="match status" value="1"/>
</dbReference>
<dbReference type="GO" id="GO:0008763">
    <property type="term" value="F:UDP-N-acetylmuramate-L-alanine ligase activity"/>
    <property type="evidence" value="ECO:0007669"/>
    <property type="project" value="UniProtKB-UniRule"/>
</dbReference>
<evidence type="ECO:0000256" key="10">
    <source>
        <dbReference type="ARBA" id="ARBA00022741"/>
    </source>
</evidence>
<organism evidence="23 24">
    <name type="scientific">Pseudidiomarina aquimaris</name>
    <dbReference type="NCBI Taxonomy" id="641841"/>
    <lineage>
        <taxon>Bacteria</taxon>
        <taxon>Pseudomonadati</taxon>
        <taxon>Pseudomonadota</taxon>
        <taxon>Gammaproteobacteria</taxon>
        <taxon>Alteromonadales</taxon>
        <taxon>Idiomarinaceae</taxon>
        <taxon>Pseudidiomarina</taxon>
    </lineage>
</organism>
<dbReference type="InterPro" id="IPR005758">
    <property type="entry name" value="UDP-N-AcMur_Ala_ligase_MurC"/>
</dbReference>
<dbReference type="NCBIfam" id="TIGR01082">
    <property type="entry name" value="murC"/>
    <property type="match status" value="1"/>
</dbReference>
<keyword evidence="24" id="KW-1185">Reference proteome</keyword>
<evidence type="ECO:0000256" key="4">
    <source>
        <dbReference type="ARBA" id="ARBA00010416"/>
    </source>
</evidence>
<evidence type="ECO:0000256" key="3">
    <source>
        <dbReference type="ARBA" id="ARBA00004752"/>
    </source>
</evidence>
<keyword evidence="15 19" id="KW-0961">Cell wall biogenesis/degradation</keyword>
<dbReference type="AlphaFoldDB" id="A0A432XNF6"/>
<feature type="domain" description="Mur ligase central" evidence="22">
    <location>
        <begin position="127"/>
        <end position="307"/>
    </location>
</feature>
<dbReference type="InterPro" id="IPR036615">
    <property type="entry name" value="Mur_ligase_C_dom_sf"/>
</dbReference>
<comment type="function">
    <text evidence="1 19">Cell wall formation.</text>
</comment>
<keyword evidence="7 19" id="KW-0963">Cytoplasm</keyword>
<dbReference type="InterPro" id="IPR050061">
    <property type="entry name" value="MurCDEF_pg_biosynth"/>
</dbReference>
<keyword evidence="12 19" id="KW-0133">Cell shape</keyword>
<dbReference type="GO" id="GO:0009252">
    <property type="term" value="P:peptidoglycan biosynthetic process"/>
    <property type="evidence" value="ECO:0007669"/>
    <property type="project" value="UniProtKB-UniRule"/>
</dbReference>
<evidence type="ECO:0000313" key="23">
    <source>
        <dbReference type="EMBL" id="RUO50181.1"/>
    </source>
</evidence>
<dbReference type="InterPro" id="IPR036565">
    <property type="entry name" value="Mur-like_cat_sf"/>
</dbReference>
<sequence>MSAATMTTTPFTVVSVPEMRRVRRIHFVGIGGAGMGGIAEVLLNQGYEISGSDLAENANTKRLQELGATVFIGHAAANVEGADVIVVSSAIRADNEELVAAKAAFIPQVRRAEMLAELMRFRHGIAVAGTHGKTTTTSLLASVFGEAELDPTFVIGGLLNSAGSNARLGSSKYLIAEADESDASFLHLQPMVAVVTNIEADHMDTYGGDFNRLLDTYIDFLHNLPFYGLAVMCIDDPVVRELLPRVGRQLLTYGFSEDADVRASDYRQASGQSHFTVHRKGHEPLAVTVNLPGRHNVLNALAAIAVATDEGIDDEAIQAALLQFGGIGRRFQLLGNFASERDNARGEVMLIDDYGHHPTEVAATIAAARAGWPEHRIVMAFQPHRFSRTRDLYDDFVSVLSEVDVLLLLDVYSAGEAPVQGADSRALAKSLRMRGKVEPIYVGDRGELMRVLADILQPNDMLLAQGAGNIGAIARDLAATELQPDALREAGQAFKEAQL</sequence>
<dbReference type="GO" id="GO:0008360">
    <property type="term" value="P:regulation of cell shape"/>
    <property type="evidence" value="ECO:0007669"/>
    <property type="project" value="UniProtKB-KW"/>
</dbReference>
<evidence type="ECO:0000259" key="22">
    <source>
        <dbReference type="Pfam" id="PF08245"/>
    </source>
</evidence>
<evidence type="ECO:0000256" key="6">
    <source>
        <dbReference type="ARBA" id="ARBA00021749"/>
    </source>
</evidence>
<evidence type="ECO:0000256" key="2">
    <source>
        <dbReference type="ARBA" id="ARBA00004496"/>
    </source>
</evidence>
<evidence type="ECO:0000313" key="24">
    <source>
        <dbReference type="Proteomes" id="UP000286678"/>
    </source>
</evidence>
<evidence type="ECO:0000256" key="7">
    <source>
        <dbReference type="ARBA" id="ARBA00022490"/>
    </source>
</evidence>
<evidence type="ECO:0000256" key="14">
    <source>
        <dbReference type="ARBA" id="ARBA00023306"/>
    </source>
</evidence>
<dbReference type="GO" id="GO:0071555">
    <property type="term" value="P:cell wall organization"/>
    <property type="evidence" value="ECO:0007669"/>
    <property type="project" value="UniProtKB-KW"/>
</dbReference>
<comment type="caution">
    <text evidence="23">The sequence shown here is derived from an EMBL/GenBank/DDBJ whole genome shotgun (WGS) entry which is preliminary data.</text>
</comment>
<feature type="binding site" evidence="19">
    <location>
        <begin position="129"/>
        <end position="135"/>
    </location>
    <ligand>
        <name>ATP</name>
        <dbReference type="ChEBI" id="CHEBI:30616"/>
    </ligand>
</feature>
<comment type="catalytic activity">
    <reaction evidence="16 19">
        <text>UDP-N-acetyl-alpha-D-muramate + L-alanine + ATP = UDP-N-acetyl-alpha-D-muramoyl-L-alanine + ADP + phosphate + H(+)</text>
        <dbReference type="Rhea" id="RHEA:23372"/>
        <dbReference type="ChEBI" id="CHEBI:15378"/>
        <dbReference type="ChEBI" id="CHEBI:30616"/>
        <dbReference type="ChEBI" id="CHEBI:43474"/>
        <dbReference type="ChEBI" id="CHEBI:57972"/>
        <dbReference type="ChEBI" id="CHEBI:70757"/>
        <dbReference type="ChEBI" id="CHEBI:83898"/>
        <dbReference type="ChEBI" id="CHEBI:456216"/>
        <dbReference type="EC" id="6.3.2.8"/>
    </reaction>
</comment>
<dbReference type="UniPathway" id="UPA00219"/>
<dbReference type="InterPro" id="IPR000713">
    <property type="entry name" value="Mur_ligase_N"/>
</dbReference>
<keyword evidence="14 19" id="KW-0131">Cell cycle</keyword>
<keyword evidence="8 19" id="KW-0436">Ligase</keyword>
<dbReference type="HAMAP" id="MF_00046">
    <property type="entry name" value="MurC"/>
    <property type="match status" value="1"/>
</dbReference>
<comment type="similarity">
    <text evidence="4 19">Belongs to the MurCDEF family.</text>
</comment>
<keyword evidence="13 19" id="KW-0573">Peptidoglycan synthesis</keyword>
<evidence type="ECO:0000256" key="17">
    <source>
        <dbReference type="ARBA" id="ARBA00060592"/>
    </source>
</evidence>